<dbReference type="Proteomes" id="UP000263014">
    <property type="component" value="Unassembled WGS sequence"/>
</dbReference>
<protein>
    <submittedName>
        <fullName evidence="1">Uncharacterized protein</fullName>
    </submittedName>
</protein>
<evidence type="ECO:0000313" key="2">
    <source>
        <dbReference type="Proteomes" id="UP000263014"/>
    </source>
</evidence>
<comment type="caution">
    <text evidence="1">The sequence shown here is derived from an EMBL/GenBank/DDBJ whole genome shotgun (WGS) entry which is preliminary data.</text>
</comment>
<organism evidence="1 2">
    <name type="scientific">Hungatella hathewayi</name>
    <dbReference type="NCBI Taxonomy" id="154046"/>
    <lineage>
        <taxon>Bacteria</taxon>
        <taxon>Bacillati</taxon>
        <taxon>Bacillota</taxon>
        <taxon>Clostridia</taxon>
        <taxon>Lachnospirales</taxon>
        <taxon>Lachnospiraceae</taxon>
        <taxon>Hungatella</taxon>
    </lineage>
</organism>
<dbReference type="EMBL" id="QSON01000002">
    <property type="protein sequence ID" value="RGJ06679.1"/>
    <property type="molecule type" value="Genomic_DNA"/>
</dbReference>
<name>A0A374PBU8_9FIRM</name>
<reference evidence="1 2" key="1">
    <citation type="submission" date="2018-08" db="EMBL/GenBank/DDBJ databases">
        <title>A genome reference for cultivated species of the human gut microbiota.</title>
        <authorList>
            <person name="Zou Y."/>
            <person name="Xue W."/>
            <person name="Luo G."/>
        </authorList>
    </citation>
    <scope>NUCLEOTIDE SEQUENCE [LARGE SCALE GENOMIC DNA]</scope>
    <source>
        <strain evidence="1 2">TM09-12</strain>
    </source>
</reference>
<dbReference type="AlphaFoldDB" id="A0A374PBU8"/>
<accession>A0A374PBU8</accession>
<sequence>MNKEEIIEFYPIKFKVNQTEYCTLWYTDEIDGFLQDEDKKIKFFANVGEAKAFTESKGYSIDSEVLQITDDILKKLDMQILDCNVIITCWNILSDMAKSIDCDFLGDSKSEEIQNIYDKLFYGCNLPSLKKSGEDFLPKWADDEKNLIKKVLKNGFEVLQRALKLSL</sequence>
<proteinExistence type="predicted"/>
<dbReference type="RefSeq" id="WP_118033047.1">
    <property type="nucleotide sequence ID" value="NZ_QSON01000002.1"/>
</dbReference>
<gene>
    <name evidence="1" type="ORF">DXD79_05150</name>
</gene>
<evidence type="ECO:0000313" key="1">
    <source>
        <dbReference type="EMBL" id="RGJ06679.1"/>
    </source>
</evidence>